<accession>A0A8S1N514</accession>
<name>A0A8S1N514_PARPR</name>
<evidence type="ECO:0000313" key="3">
    <source>
        <dbReference type="Proteomes" id="UP000688137"/>
    </source>
</evidence>
<feature type="compositionally biased region" description="Basic and acidic residues" evidence="1">
    <location>
        <begin position="305"/>
        <end position="324"/>
    </location>
</feature>
<feature type="region of interest" description="Disordered" evidence="1">
    <location>
        <begin position="305"/>
        <end position="365"/>
    </location>
</feature>
<reference evidence="2" key="1">
    <citation type="submission" date="2021-01" db="EMBL/GenBank/DDBJ databases">
        <authorList>
            <consortium name="Genoscope - CEA"/>
            <person name="William W."/>
        </authorList>
    </citation>
    <scope>NUCLEOTIDE SEQUENCE</scope>
</reference>
<feature type="compositionally biased region" description="Low complexity" evidence="1">
    <location>
        <begin position="356"/>
        <end position="365"/>
    </location>
</feature>
<dbReference type="OMA" id="FFEMASI"/>
<sequence>MNNNSNTKLDILPKLMTSHHKLLEPAYLKNTQFKMSQNESKLLPVIQRSSMMQPNSSSKQLIVQRLIGNLEFSSRHFGAACDRGFQGLSKYHYSQKFGHSAVRLEPLNRNIIAELTDAEDTDEIPKDERTYYKRIYKFKNMPILALIKSFEIEWVREFEDEVNKKSTKSLQLSFQTALAIFNTFPDPLEFFQKNLQLLERSSVALKQKGLSQLKYKVKNFEGDEFQRMIVVKNQSGQGYFRIYFPTIQLYLQEYSHNQTIDLSPLRLYEIVKNNFFEMASIVEQFDLEKFKLYIQDSENKGILEELDEKTKKSDENILKPEQKSNENILKPEQPESQEIEQQSQKQINDRVQSVDQQQNSQQQQEQQEQQQQQQQEQQEQKEQQQQQKEQQEQEQKEQQLQQQESTQQQETPKQQQQETPKQQEQVLISKPVNTDITIIIIEEKHEFPEQILQKKWIKKVVPKDNIYYTVDFLPFQILIREKRSQKIIKMYSPSLKELDFILFQLNHKNLLQILDDHVKTTFDMPPEAFDYKDFKKGTKITFLSDEITEKPLEITEEQLNNGLLNSQTKEIEVNNKDLQIIIEPCMLEIYNQLKCSTIKRPCTSKELTHILEKRYSIGYRLI</sequence>
<keyword evidence="3" id="KW-1185">Reference proteome</keyword>
<dbReference type="EMBL" id="CAJJDM010000074">
    <property type="protein sequence ID" value="CAD8084135.1"/>
    <property type="molecule type" value="Genomic_DNA"/>
</dbReference>
<organism evidence="2 3">
    <name type="scientific">Paramecium primaurelia</name>
    <dbReference type="NCBI Taxonomy" id="5886"/>
    <lineage>
        <taxon>Eukaryota</taxon>
        <taxon>Sar</taxon>
        <taxon>Alveolata</taxon>
        <taxon>Ciliophora</taxon>
        <taxon>Intramacronucleata</taxon>
        <taxon>Oligohymenophorea</taxon>
        <taxon>Peniculida</taxon>
        <taxon>Parameciidae</taxon>
        <taxon>Paramecium</taxon>
    </lineage>
</organism>
<feature type="compositionally biased region" description="Low complexity" evidence="1">
    <location>
        <begin position="330"/>
        <end position="346"/>
    </location>
</feature>
<comment type="caution">
    <text evidence="2">The sequence shown here is derived from an EMBL/GenBank/DDBJ whole genome shotgun (WGS) entry which is preliminary data.</text>
</comment>
<proteinExistence type="predicted"/>
<dbReference type="Proteomes" id="UP000688137">
    <property type="component" value="Unassembled WGS sequence"/>
</dbReference>
<dbReference type="AlphaFoldDB" id="A0A8S1N514"/>
<protein>
    <submittedName>
        <fullName evidence="2">Uncharacterized protein</fullName>
    </submittedName>
</protein>
<gene>
    <name evidence="2" type="ORF">PPRIM_AZ9-3.1.T0710194</name>
</gene>
<evidence type="ECO:0000256" key="1">
    <source>
        <dbReference type="SAM" id="MobiDB-lite"/>
    </source>
</evidence>
<feature type="region of interest" description="Disordered" evidence="1">
    <location>
        <begin position="396"/>
        <end position="427"/>
    </location>
</feature>
<evidence type="ECO:0000313" key="2">
    <source>
        <dbReference type="EMBL" id="CAD8084135.1"/>
    </source>
</evidence>
<feature type="compositionally biased region" description="Low complexity" evidence="1">
    <location>
        <begin position="398"/>
        <end position="425"/>
    </location>
</feature>